<dbReference type="EMBL" id="LVKI01000003">
    <property type="protein sequence ID" value="OAQ09076.1"/>
    <property type="molecule type" value="Genomic_DNA"/>
</dbReference>
<accession>A0A179CVL5</accession>
<reference evidence="2" key="1">
    <citation type="submission" date="2016-03" db="EMBL/GenBank/DDBJ databases">
        <authorList>
            <person name="Johnson T.J."/>
            <person name="Youmans B."/>
            <person name="Case K."/>
            <person name="Noll S."/>
        </authorList>
    </citation>
    <scope>NUCLEOTIDE SEQUENCE [LARGE SCALE GENOMIC DNA]</scope>
    <source>
        <strain evidence="2">UMNLAv8</strain>
    </source>
</reference>
<evidence type="ECO:0000313" key="1">
    <source>
        <dbReference type="EMBL" id="OAQ09076.1"/>
    </source>
</evidence>
<sequence>MKKLAILNDSSTFKVSDTDTLIPFGVYEGNNPVALQQGETAKFRIKNNIGFLMSVGVTNTNSGYTFNLNTKDLTTLTPGDYQIELTITDSDNNTAIYPDEGYVTITISDNALSITGQQLSYLSLDDFKKDINTYVNNQVSTAQTNIKNNFNSYVQSITDSTVNKANQALDKATHAQQFANTINLDMVFSGKAPGIDTPVDFNHIPQGIYSGNGWSDIVWQQSGFPDFAKNTFFLLEVFNIQNSYLLQIIYLPNGKVYEQVLNNSFSVVTAWYETSTTATNSLISGLNQKITNNTNSITTLNNTLNTLLNSNDLTAMASNKTVANFNQLLATGVYTFNAWVDSVKSLGNVPFTNCWGSVVVFPFGTPTSGNVVQVAVNDKGSVLYRTAINSNFSNWAKLGGVTG</sequence>
<gene>
    <name evidence="1" type="ORF">A3O14_01945</name>
</gene>
<evidence type="ECO:0000313" key="2">
    <source>
        <dbReference type="Proteomes" id="UP000078520"/>
    </source>
</evidence>
<dbReference type="Proteomes" id="UP000078520">
    <property type="component" value="Unassembled WGS sequence"/>
</dbReference>
<dbReference type="RefSeq" id="WP_064208379.1">
    <property type="nucleotide sequence ID" value="NZ_LVKC01000011.1"/>
</dbReference>
<organism evidence="1 2">
    <name type="scientific">Ligilactobacillus aviarius</name>
    <dbReference type="NCBI Taxonomy" id="1606"/>
    <lineage>
        <taxon>Bacteria</taxon>
        <taxon>Bacillati</taxon>
        <taxon>Bacillota</taxon>
        <taxon>Bacilli</taxon>
        <taxon>Lactobacillales</taxon>
        <taxon>Lactobacillaceae</taxon>
        <taxon>Ligilactobacillus</taxon>
    </lineage>
</organism>
<proteinExistence type="predicted"/>
<evidence type="ECO:0008006" key="3">
    <source>
        <dbReference type="Google" id="ProtNLM"/>
    </source>
</evidence>
<protein>
    <recommendedName>
        <fullName evidence="3">BppU N-terminal domain-containing protein</fullName>
    </recommendedName>
</protein>
<name>A0A179CVL5_9LACO</name>
<comment type="caution">
    <text evidence="1">The sequence shown here is derived from an EMBL/GenBank/DDBJ whole genome shotgun (WGS) entry which is preliminary data.</text>
</comment>
<dbReference type="AlphaFoldDB" id="A0A179CVL5"/>